<dbReference type="AlphaFoldDB" id="A0A5B7IAA3"/>
<evidence type="ECO:0000313" key="1">
    <source>
        <dbReference type="EMBL" id="MPC79233.1"/>
    </source>
</evidence>
<sequence length="96" mass="10884">MQQKCIPKKNSQNRKLLWEVLVEGNSPSYSDLKMPSRGPGQPPHENLKVLFVFSHKRTVTQKISSKGKGHHLLGRQWERALAAVDGVSRPHVDQSF</sequence>
<reference evidence="1 2" key="1">
    <citation type="submission" date="2019-05" db="EMBL/GenBank/DDBJ databases">
        <title>Another draft genome of Portunus trituberculatus and its Hox gene families provides insights of decapod evolution.</title>
        <authorList>
            <person name="Jeong J.-H."/>
            <person name="Song I."/>
            <person name="Kim S."/>
            <person name="Choi T."/>
            <person name="Kim D."/>
            <person name="Ryu S."/>
            <person name="Kim W."/>
        </authorList>
    </citation>
    <scope>NUCLEOTIDE SEQUENCE [LARGE SCALE GENOMIC DNA]</scope>
    <source>
        <tissue evidence="1">Muscle</tissue>
    </source>
</reference>
<proteinExistence type="predicted"/>
<dbReference type="Proteomes" id="UP000324222">
    <property type="component" value="Unassembled WGS sequence"/>
</dbReference>
<evidence type="ECO:0000313" key="2">
    <source>
        <dbReference type="Proteomes" id="UP000324222"/>
    </source>
</evidence>
<dbReference type="EMBL" id="VSRR010050588">
    <property type="protein sequence ID" value="MPC79233.1"/>
    <property type="molecule type" value="Genomic_DNA"/>
</dbReference>
<keyword evidence="2" id="KW-1185">Reference proteome</keyword>
<organism evidence="1 2">
    <name type="scientific">Portunus trituberculatus</name>
    <name type="common">Swimming crab</name>
    <name type="synonym">Neptunus trituberculatus</name>
    <dbReference type="NCBI Taxonomy" id="210409"/>
    <lineage>
        <taxon>Eukaryota</taxon>
        <taxon>Metazoa</taxon>
        <taxon>Ecdysozoa</taxon>
        <taxon>Arthropoda</taxon>
        <taxon>Crustacea</taxon>
        <taxon>Multicrustacea</taxon>
        <taxon>Malacostraca</taxon>
        <taxon>Eumalacostraca</taxon>
        <taxon>Eucarida</taxon>
        <taxon>Decapoda</taxon>
        <taxon>Pleocyemata</taxon>
        <taxon>Brachyura</taxon>
        <taxon>Eubrachyura</taxon>
        <taxon>Portunoidea</taxon>
        <taxon>Portunidae</taxon>
        <taxon>Portuninae</taxon>
        <taxon>Portunus</taxon>
    </lineage>
</organism>
<gene>
    <name evidence="1" type="ORF">E2C01_073749</name>
</gene>
<protein>
    <submittedName>
        <fullName evidence="1">Uncharacterized protein</fullName>
    </submittedName>
</protein>
<name>A0A5B7IAA3_PORTR</name>
<comment type="caution">
    <text evidence="1">The sequence shown here is derived from an EMBL/GenBank/DDBJ whole genome shotgun (WGS) entry which is preliminary data.</text>
</comment>
<accession>A0A5B7IAA3</accession>